<dbReference type="InterPro" id="IPR006059">
    <property type="entry name" value="SBP"/>
</dbReference>
<gene>
    <name evidence="2" type="ORF">VN24_04995</name>
</gene>
<dbReference type="Proteomes" id="UP000032633">
    <property type="component" value="Chromosome"/>
</dbReference>
<protein>
    <submittedName>
        <fullName evidence="2">Sugar ABC transporter substrate-binding protein</fullName>
    </submittedName>
</protein>
<dbReference type="PANTHER" id="PTHR43649">
    <property type="entry name" value="ARABINOSE-BINDING PROTEIN-RELATED"/>
    <property type="match status" value="1"/>
</dbReference>
<dbReference type="PATRIC" id="fig|1126833.4.peg.1104"/>
<proteinExistence type="predicted"/>
<dbReference type="CDD" id="cd13585">
    <property type="entry name" value="PBP2_TMBP_like"/>
    <property type="match status" value="1"/>
</dbReference>
<dbReference type="KEGG" id="pbj:VN24_04995"/>
<dbReference type="PROSITE" id="PS51257">
    <property type="entry name" value="PROKAR_LIPOPROTEIN"/>
    <property type="match status" value="1"/>
</dbReference>
<dbReference type="RefSeq" id="WP_045669511.1">
    <property type="nucleotide sequence ID" value="NZ_CP011058.1"/>
</dbReference>
<dbReference type="EMBL" id="CP011058">
    <property type="protein sequence ID" value="AJY74075.1"/>
    <property type="molecule type" value="Genomic_DNA"/>
</dbReference>
<dbReference type="HOGENOM" id="CLU_031285_10_2_9"/>
<reference evidence="2 3" key="1">
    <citation type="journal article" date="2015" name="J. Biotechnol.">
        <title>Complete genome sequence of Paenibacillus beijingensis 7188(T) (=DSM 24997(T)), a novel rhizobacterium from jujube garden soil.</title>
        <authorList>
            <person name="Kwak Y."/>
            <person name="Shin J.H."/>
        </authorList>
    </citation>
    <scope>NUCLEOTIDE SEQUENCE [LARGE SCALE GENOMIC DNA]</scope>
    <source>
        <strain evidence="2 3">DSM 24997</strain>
    </source>
</reference>
<dbReference type="SUPFAM" id="SSF53850">
    <property type="entry name" value="Periplasmic binding protein-like II"/>
    <property type="match status" value="1"/>
</dbReference>
<dbReference type="InterPro" id="IPR050490">
    <property type="entry name" value="Bact_solute-bd_prot1"/>
</dbReference>
<name>A0A0D5NG04_9BACL</name>
<dbReference type="OrthoDB" id="9769685at2"/>
<feature type="chain" id="PRO_5038353498" evidence="1">
    <location>
        <begin position="24"/>
        <end position="433"/>
    </location>
</feature>
<dbReference type="Pfam" id="PF13416">
    <property type="entry name" value="SBP_bac_8"/>
    <property type="match status" value="1"/>
</dbReference>
<accession>A0A0D5NG04</accession>
<evidence type="ECO:0000313" key="2">
    <source>
        <dbReference type="EMBL" id="AJY74075.1"/>
    </source>
</evidence>
<dbReference type="AlphaFoldDB" id="A0A0D5NG04"/>
<evidence type="ECO:0000313" key="3">
    <source>
        <dbReference type="Proteomes" id="UP000032633"/>
    </source>
</evidence>
<evidence type="ECO:0000256" key="1">
    <source>
        <dbReference type="SAM" id="SignalP"/>
    </source>
</evidence>
<dbReference type="PANTHER" id="PTHR43649:SF12">
    <property type="entry name" value="DIACETYLCHITOBIOSE BINDING PROTEIN DASA"/>
    <property type="match status" value="1"/>
</dbReference>
<reference evidence="3" key="2">
    <citation type="submission" date="2015-03" db="EMBL/GenBank/DDBJ databases">
        <title>Genome sequence of Paenibacillus beijingensis strain DSM 24997T.</title>
        <authorList>
            <person name="Kwak Y."/>
            <person name="Shin J.-H."/>
        </authorList>
    </citation>
    <scope>NUCLEOTIDE SEQUENCE [LARGE SCALE GENOMIC DNA]</scope>
    <source>
        <strain evidence="3">DSM 24997</strain>
    </source>
</reference>
<sequence length="433" mass="46223">MGRGKVKSLLVGTLGTLILVTSACGNSGGDNTSESTGEGGQSAAKQVTLQFWTISLQPKFNDFFNGLIDKYEQSHPGVTVDWKDYPYDAIQSKLLATAAGGDAPDVVNLNTEFANQLATKGALADLTSLVGDDVKSSFFDGIFNSTVFDGKPYALPWYTGTQVLYMNKSLLQKAGLDPANPPKTKEELYDWSRQIKAKAGAAGFATQFAANLFPSEGVPILDADRQKAAFDSEDGIAAVAELKKLVDEGVILKDDANFDKQIQYYSSEQVAFELSGPSFINFLKTAAPDVYNNTVAVPLPTGKGDLRYSNSMNVVVPKGSKNPQQAAEFAAFITNAENQTAFSKDSNTLPSTKESIKDPFFSQSDNTLESQAKIASAQSLDKAQEYFLGVPMASDINSAIARELQKIMLDGGDVKAGVDSAANQVNDIIASGS</sequence>
<dbReference type="Gene3D" id="3.40.190.10">
    <property type="entry name" value="Periplasmic binding protein-like II"/>
    <property type="match status" value="1"/>
</dbReference>
<keyword evidence="1" id="KW-0732">Signal</keyword>
<keyword evidence="3" id="KW-1185">Reference proteome</keyword>
<dbReference type="STRING" id="1126833.VN24_04995"/>
<organism evidence="2 3">
    <name type="scientific">Paenibacillus beijingensis</name>
    <dbReference type="NCBI Taxonomy" id="1126833"/>
    <lineage>
        <taxon>Bacteria</taxon>
        <taxon>Bacillati</taxon>
        <taxon>Bacillota</taxon>
        <taxon>Bacilli</taxon>
        <taxon>Bacillales</taxon>
        <taxon>Paenibacillaceae</taxon>
        <taxon>Paenibacillus</taxon>
    </lineage>
</organism>
<feature type="signal peptide" evidence="1">
    <location>
        <begin position="1"/>
        <end position="23"/>
    </location>
</feature>